<dbReference type="EMBL" id="WAAB01012598">
    <property type="protein sequence ID" value="NWH75674.1"/>
    <property type="molecule type" value="Genomic_DNA"/>
</dbReference>
<dbReference type="SUPFAM" id="SSF50494">
    <property type="entry name" value="Trypsin-like serine proteases"/>
    <property type="match status" value="1"/>
</dbReference>
<proteinExistence type="predicted"/>
<dbReference type="GO" id="GO:0004252">
    <property type="term" value="F:serine-type endopeptidase activity"/>
    <property type="evidence" value="ECO:0007669"/>
    <property type="project" value="InterPro"/>
</dbReference>
<feature type="domain" description="Peptidase S1" evidence="2">
    <location>
        <begin position="5"/>
        <end position="71"/>
    </location>
</feature>
<evidence type="ECO:0000313" key="4">
    <source>
        <dbReference type="Proteomes" id="UP000653271"/>
    </source>
</evidence>
<comment type="caution">
    <text evidence="3">The sequence shown here is derived from an EMBL/GenBank/DDBJ whole genome shotgun (WGS) entry which is preliminary data.</text>
</comment>
<feature type="non-terminal residue" evidence="3">
    <location>
        <position position="1"/>
    </location>
</feature>
<dbReference type="InterPro" id="IPR043504">
    <property type="entry name" value="Peptidase_S1_PA_chymotrypsin"/>
</dbReference>
<dbReference type="Pfam" id="PF00089">
    <property type="entry name" value="Trypsin"/>
    <property type="match status" value="1"/>
</dbReference>
<evidence type="ECO:0000259" key="2">
    <source>
        <dbReference type="Pfam" id="PF00089"/>
    </source>
</evidence>
<dbReference type="InterPro" id="IPR009003">
    <property type="entry name" value="Peptidase_S1_PA"/>
</dbReference>
<organism evidence="3 4">
    <name type="scientific">Piaya cayana</name>
    <name type="common">Common squirrel cuckoo</name>
    <dbReference type="NCBI Taxonomy" id="33601"/>
    <lineage>
        <taxon>Eukaryota</taxon>
        <taxon>Metazoa</taxon>
        <taxon>Chordata</taxon>
        <taxon>Craniata</taxon>
        <taxon>Vertebrata</taxon>
        <taxon>Euteleostomi</taxon>
        <taxon>Archelosauria</taxon>
        <taxon>Archosauria</taxon>
        <taxon>Dinosauria</taxon>
        <taxon>Saurischia</taxon>
        <taxon>Theropoda</taxon>
        <taxon>Coelurosauria</taxon>
        <taxon>Aves</taxon>
        <taxon>Neognathae</taxon>
        <taxon>Neoaves</taxon>
        <taxon>Otidimorphae</taxon>
        <taxon>Cuculiformes</taxon>
        <taxon>Coccyzidae</taxon>
        <taxon>Piaya</taxon>
    </lineage>
</organism>
<protein>
    <submittedName>
        <fullName evidence="3">PRSS8 protein</fullName>
    </submittedName>
</protein>
<reference evidence="3" key="1">
    <citation type="submission" date="2019-09" db="EMBL/GenBank/DDBJ databases">
        <title>Bird 10,000 Genomes (B10K) Project - Family phase.</title>
        <authorList>
            <person name="Zhang G."/>
        </authorList>
    </citation>
    <scope>NUCLEOTIDE SEQUENCE</scope>
    <source>
        <strain evidence="3">B10K-DU-008-47</strain>
        <tissue evidence="3">Mixed tissue sample</tissue>
    </source>
</reference>
<evidence type="ECO:0000256" key="1">
    <source>
        <dbReference type="ARBA" id="ARBA00023157"/>
    </source>
</evidence>
<dbReference type="PANTHER" id="PTHR24253:SF169">
    <property type="entry name" value="PROSTASIN"/>
    <property type="match status" value="1"/>
</dbReference>
<dbReference type="GO" id="GO:0006508">
    <property type="term" value="P:proteolysis"/>
    <property type="evidence" value="ECO:0007669"/>
    <property type="project" value="InterPro"/>
</dbReference>
<dbReference type="PANTHER" id="PTHR24253">
    <property type="entry name" value="TRANSMEMBRANE PROTEASE SERINE"/>
    <property type="match status" value="1"/>
</dbReference>
<gene>
    <name evidence="3" type="primary">Prss8_0</name>
    <name evidence="3" type="ORF">PIACAY_R14782</name>
</gene>
<dbReference type="AlphaFoldDB" id="A0A850X174"/>
<sequence>LRVGSVTRHPAYRHDGEVTGDVAGDLALARLDPPATPSRLVRPVCLPAPGTRFPPGTNCTFTGWGDVRTAGGCWGGTGSTGMGTGSIYGGIGSIYRGTGS</sequence>
<name>A0A850X174_PIACA</name>
<accession>A0A850X174</accession>
<dbReference type="OrthoDB" id="9395502at2759"/>
<dbReference type="InterPro" id="IPR001254">
    <property type="entry name" value="Trypsin_dom"/>
</dbReference>
<dbReference type="Proteomes" id="UP000653271">
    <property type="component" value="Unassembled WGS sequence"/>
</dbReference>
<evidence type="ECO:0000313" key="3">
    <source>
        <dbReference type="EMBL" id="NWH75674.1"/>
    </source>
</evidence>
<keyword evidence="1" id="KW-1015">Disulfide bond</keyword>
<feature type="non-terminal residue" evidence="3">
    <location>
        <position position="100"/>
    </location>
</feature>
<dbReference type="Gene3D" id="2.40.10.10">
    <property type="entry name" value="Trypsin-like serine proteases"/>
    <property type="match status" value="1"/>
</dbReference>
<keyword evidence="4" id="KW-1185">Reference proteome</keyword>